<protein>
    <recommendedName>
        <fullName evidence="4">Adenylate cyclase</fullName>
    </recommendedName>
</protein>
<dbReference type="SUPFAM" id="SSF48452">
    <property type="entry name" value="TPR-like"/>
    <property type="match status" value="1"/>
</dbReference>
<feature type="compositionally biased region" description="Pro residues" evidence="1">
    <location>
        <begin position="136"/>
        <end position="147"/>
    </location>
</feature>
<dbReference type="Gene3D" id="1.25.40.10">
    <property type="entry name" value="Tetratricopeptide repeat domain"/>
    <property type="match status" value="1"/>
</dbReference>
<dbReference type="AlphaFoldDB" id="A0A4P2QZ62"/>
<evidence type="ECO:0000313" key="3">
    <source>
        <dbReference type="Proteomes" id="UP000295497"/>
    </source>
</evidence>
<dbReference type="EMBL" id="CP012672">
    <property type="protein sequence ID" value="AUX34863.1"/>
    <property type="molecule type" value="Genomic_DNA"/>
</dbReference>
<feature type="region of interest" description="Disordered" evidence="1">
    <location>
        <begin position="111"/>
        <end position="151"/>
    </location>
</feature>
<accession>A0A4P2QZ62</accession>
<gene>
    <name evidence="2" type="ORF">SOCE836_070420</name>
</gene>
<dbReference type="RefSeq" id="WP_129577993.1">
    <property type="nucleotide sequence ID" value="NZ_CP012672.1"/>
</dbReference>
<reference evidence="2 3" key="1">
    <citation type="submission" date="2015-09" db="EMBL/GenBank/DDBJ databases">
        <title>Sorangium comparison.</title>
        <authorList>
            <person name="Zaburannyi N."/>
            <person name="Bunk B."/>
            <person name="Overmann J."/>
            <person name="Mueller R."/>
        </authorList>
    </citation>
    <scope>NUCLEOTIDE SEQUENCE [LARGE SCALE GENOMIC DNA]</scope>
    <source>
        <strain evidence="2 3">So ce836</strain>
    </source>
</reference>
<dbReference type="InterPro" id="IPR011990">
    <property type="entry name" value="TPR-like_helical_dom_sf"/>
</dbReference>
<proteinExistence type="predicted"/>
<name>A0A4P2QZ62_SORCE</name>
<evidence type="ECO:0000256" key="1">
    <source>
        <dbReference type="SAM" id="MobiDB-lite"/>
    </source>
</evidence>
<feature type="compositionally biased region" description="Low complexity" evidence="1">
    <location>
        <begin position="123"/>
        <end position="134"/>
    </location>
</feature>
<evidence type="ECO:0000313" key="2">
    <source>
        <dbReference type="EMBL" id="AUX34863.1"/>
    </source>
</evidence>
<sequence length="553" mass="59508">MESSPQTELRAAIVAELDRVVTSPVFGGSARQIRLLRFLVGEVLAGRGAELRAPLLATRIFDRPEGFDSTEDSIVRVEMSKLRRALERCYAANRATAVRIELPRGRYAPVFATGPAAPDPAQPSVSRRPSLDSPPSDRPGPPSPRGPRFPASADGPVIAILPFASITAVSASLNADGSESERPVPGSTGTRSRAIAHGLTDRLGDLFVRAPRVRVLSRAATLEEAEARGARYVVEGSVRLIPGALRVAVKLHDTTRGIQVWSKTFDRSDVDNRLFAVEDEIARDITTLLVALPLGAVHAIEAEERCVHPPRSAYEVLLRFPRWLATFDGRLQAELADHCARFLERDPDDGVLLAYSSFLHVLSSWTAAGRDHDRCRSADHARRAVALEPKLANPHQVLAFVLLDAGDGPGAQAAAKVALKLGGPLMFTGFLLALSGDWERGTAILRKHRSLTKRYPGTVHHALALDACRRGDYAAALIEAEAITTPNLAWSALDRAVVLARLGRVADARAAGRDLAAILPEVARDPRAVVRRVTADQALVDDLVEALALAGLG</sequence>
<evidence type="ECO:0008006" key="4">
    <source>
        <dbReference type="Google" id="ProtNLM"/>
    </source>
</evidence>
<dbReference type="Proteomes" id="UP000295497">
    <property type="component" value="Chromosome"/>
</dbReference>
<organism evidence="2 3">
    <name type="scientific">Sorangium cellulosum</name>
    <name type="common">Polyangium cellulosum</name>
    <dbReference type="NCBI Taxonomy" id="56"/>
    <lineage>
        <taxon>Bacteria</taxon>
        <taxon>Pseudomonadati</taxon>
        <taxon>Myxococcota</taxon>
        <taxon>Polyangia</taxon>
        <taxon>Polyangiales</taxon>
        <taxon>Polyangiaceae</taxon>
        <taxon>Sorangium</taxon>
    </lineage>
</organism>